<dbReference type="GO" id="GO:0005524">
    <property type="term" value="F:ATP binding"/>
    <property type="evidence" value="ECO:0007669"/>
    <property type="project" value="UniProtKB-KW"/>
</dbReference>
<dbReference type="CDD" id="cd07061">
    <property type="entry name" value="HP_HAP_like"/>
    <property type="match status" value="1"/>
</dbReference>
<feature type="domain" description="Protein kinase" evidence="4">
    <location>
        <begin position="468"/>
        <end position="811"/>
    </location>
</feature>
<dbReference type="Proteomes" id="UP000219338">
    <property type="component" value="Unassembled WGS sequence"/>
</dbReference>
<sequence length="835" mass="94287">MVNPVPVDHTPPANLYRPIQAPLDVERYPVAPEGLQLEQVHVYVRHGERSPVGIRLADPPASIPQHWIHCTKARRYQASVVTGSLEEQTLNTRKLVERSDGSSVEGECLLGELTDIGRKSTYNYGAALRQIYIDKLSFLPNYLQTEGVTYFRSTNMPRTIESLQQIIHGLYPTEKCHPTLTPPLVVRNGKDENMLGNTYACKRLEILLVGFAQAAASAYNHTLEPLDKKLSKYLGGNPIRVDGKPRASGILDTIRASIAHNVKVPPEFEEKPVMDLIERAVVNEWFAGIIDTSLLDEVVLTEFHRDILTNIYPDKTEEVRRLGMGRLLDDISRKMRTKLEQGDKDPLKILVHSTHDTALAGLCSTLDVFDDKWPAFTASITFELFRKSKDDESRSMFQTVMAPFHAKPADEHYIRMRYQNKNMHLPICADEGKHLPGSPEFCTVTAFLDRIKELAPVDWEAEWLYRSFTILKVLGTGHNGRVALCDWKSPETLPPNTTLPVMQTGKGARREWASKRLVAVKQLRRVFPGGWDECQLLRELQIHREMPVHPNIISLYDFFLSTDTKTLYLVLEPMEGNLQHLIKARKGRPFAGGLVASIFFQMVSGIGHMHSLNYFHRDLMPENILVSTTGLFSYRPVAASGRETEVDIVAIVKIGDFGLSRAVDSRQVYTEYVGVRWYRAPEVLLMGADYSTSLDMWSLGVIMAELLLLKPMFPGMTQLDQIDKVISVLGDPTTDYGRDSFGDPIGGGPWPDGVELCRLRGFRFPQVRPKDLHTYFSRRVPPTLIQCIGQLLRYDAEERLTALECLEHSYFRQTMPLNDIPDLSAPHLFSGPGSS</sequence>
<keyword evidence="6" id="KW-1185">Reference proteome</keyword>
<keyword evidence="1" id="KW-0418">Kinase</keyword>
<organism evidence="5 6">
    <name type="scientific">Armillaria ostoyae</name>
    <name type="common">Armillaria root rot fungus</name>
    <dbReference type="NCBI Taxonomy" id="47428"/>
    <lineage>
        <taxon>Eukaryota</taxon>
        <taxon>Fungi</taxon>
        <taxon>Dikarya</taxon>
        <taxon>Basidiomycota</taxon>
        <taxon>Agaricomycotina</taxon>
        <taxon>Agaricomycetes</taxon>
        <taxon>Agaricomycetidae</taxon>
        <taxon>Agaricales</taxon>
        <taxon>Marasmiineae</taxon>
        <taxon>Physalacriaceae</taxon>
        <taxon>Armillaria</taxon>
    </lineage>
</organism>
<dbReference type="SUPFAM" id="SSF56112">
    <property type="entry name" value="Protein kinase-like (PK-like)"/>
    <property type="match status" value="1"/>
</dbReference>
<dbReference type="Pfam" id="PF00328">
    <property type="entry name" value="His_Phos_2"/>
    <property type="match status" value="1"/>
</dbReference>
<dbReference type="Gene3D" id="3.30.200.20">
    <property type="entry name" value="Phosphorylase Kinase, domain 1"/>
    <property type="match status" value="1"/>
</dbReference>
<gene>
    <name evidence="5" type="ORF">ARMOST_16332</name>
</gene>
<dbReference type="InterPro" id="IPR011009">
    <property type="entry name" value="Kinase-like_dom_sf"/>
</dbReference>
<evidence type="ECO:0000313" key="5">
    <source>
        <dbReference type="EMBL" id="SJL12899.1"/>
    </source>
</evidence>
<dbReference type="PROSITE" id="PS00778">
    <property type="entry name" value="HIS_ACID_PHOSPHAT_2"/>
    <property type="match status" value="1"/>
</dbReference>
<evidence type="ECO:0000256" key="1">
    <source>
        <dbReference type="ARBA" id="ARBA00022527"/>
    </source>
</evidence>
<accession>A0A284RVX4</accession>
<proteinExistence type="predicted"/>
<dbReference type="InterPro" id="IPR050117">
    <property type="entry name" value="MAPK"/>
</dbReference>
<dbReference type="InterPro" id="IPR033379">
    <property type="entry name" value="Acid_Pase_AS"/>
</dbReference>
<keyword evidence="3" id="KW-0067">ATP-binding</keyword>
<dbReference type="GO" id="GO:0004674">
    <property type="term" value="F:protein serine/threonine kinase activity"/>
    <property type="evidence" value="ECO:0007669"/>
    <property type="project" value="UniProtKB-KW"/>
</dbReference>
<dbReference type="PANTHER" id="PTHR24055">
    <property type="entry name" value="MITOGEN-ACTIVATED PROTEIN KINASE"/>
    <property type="match status" value="1"/>
</dbReference>
<keyword evidence="2" id="KW-0547">Nucleotide-binding</keyword>
<name>A0A284RVX4_ARMOS</name>
<dbReference type="SUPFAM" id="SSF53254">
    <property type="entry name" value="Phosphoglycerate mutase-like"/>
    <property type="match status" value="1"/>
</dbReference>
<dbReference type="InterPro" id="IPR029033">
    <property type="entry name" value="His_PPase_superfam"/>
</dbReference>
<dbReference type="PROSITE" id="PS50011">
    <property type="entry name" value="PROTEIN_KINASE_DOM"/>
    <property type="match status" value="1"/>
</dbReference>
<reference evidence="6" key="1">
    <citation type="journal article" date="2017" name="Nat. Ecol. Evol.">
        <title>Genome expansion and lineage-specific genetic innovations in the forest pathogenic fungi Armillaria.</title>
        <authorList>
            <person name="Sipos G."/>
            <person name="Prasanna A.N."/>
            <person name="Walter M.C."/>
            <person name="O'Connor E."/>
            <person name="Balint B."/>
            <person name="Krizsan K."/>
            <person name="Kiss B."/>
            <person name="Hess J."/>
            <person name="Varga T."/>
            <person name="Slot J."/>
            <person name="Riley R."/>
            <person name="Boka B."/>
            <person name="Rigling D."/>
            <person name="Barry K."/>
            <person name="Lee J."/>
            <person name="Mihaltcheva S."/>
            <person name="LaButti K."/>
            <person name="Lipzen A."/>
            <person name="Waldron R."/>
            <person name="Moloney N.M."/>
            <person name="Sperisen C."/>
            <person name="Kredics L."/>
            <person name="Vagvoelgyi C."/>
            <person name="Patrignani A."/>
            <person name="Fitzpatrick D."/>
            <person name="Nagy I."/>
            <person name="Doyle S."/>
            <person name="Anderson J.B."/>
            <person name="Grigoriev I.V."/>
            <person name="Gueldener U."/>
            <person name="Muensterkoetter M."/>
            <person name="Nagy L.G."/>
        </authorList>
    </citation>
    <scope>NUCLEOTIDE SEQUENCE [LARGE SCALE GENOMIC DNA]</scope>
    <source>
        <strain evidence="6">C18/9</strain>
    </source>
</reference>
<dbReference type="Pfam" id="PF00069">
    <property type="entry name" value="Pkinase"/>
    <property type="match status" value="1"/>
</dbReference>
<evidence type="ECO:0000256" key="3">
    <source>
        <dbReference type="ARBA" id="ARBA00022840"/>
    </source>
</evidence>
<dbReference type="InterPro" id="IPR000719">
    <property type="entry name" value="Prot_kinase_dom"/>
</dbReference>
<evidence type="ECO:0000256" key="2">
    <source>
        <dbReference type="ARBA" id="ARBA00022741"/>
    </source>
</evidence>
<keyword evidence="1" id="KW-0723">Serine/threonine-protein kinase</keyword>
<dbReference type="Gene3D" id="1.10.510.10">
    <property type="entry name" value="Transferase(Phosphotransferase) domain 1"/>
    <property type="match status" value="1"/>
</dbReference>
<dbReference type="OrthoDB" id="10257284at2759"/>
<dbReference type="InterPro" id="IPR000560">
    <property type="entry name" value="His_Pase_clade-2"/>
</dbReference>
<evidence type="ECO:0000313" key="6">
    <source>
        <dbReference type="Proteomes" id="UP000219338"/>
    </source>
</evidence>
<dbReference type="EMBL" id="FUEG01000018">
    <property type="protein sequence ID" value="SJL12899.1"/>
    <property type="molecule type" value="Genomic_DNA"/>
</dbReference>
<dbReference type="STRING" id="47428.A0A284RVX4"/>
<protein>
    <recommendedName>
        <fullName evidence="4">Protein kinase domain-containing protein</fullName>
    </recommendedName>
</protein>
<keyword evidence="1" id="KW-0808">Transferase</keyword>
<evidence type="ECO:0000259" key="4">
    <source>
        <dbReference type="PROSITE" id="PS50011"/>
    </source>
</evidence>
<dbReference type="Gene3D" id="3.40.50.1240">
    <property type="entry name" value="Phosphoglycerate mutase-like"/>
    <property type="match status" value="1"/>
</dbReference>
<dbReference type="AlphaFoldDB" id="A0A284RVX4"/>